<dbReference type="CDD" id="cd18785">
    <property type="entry name" value="SF2_C"/>
    <property type="match status" value="1"/>
</dbReference>
<dbReference type="InterPro" id="IPR011545">
    <property type="entry name" value="DEAD/DEAH_box_helicase_dom"/>
</dbReference>
<dbReference type="PROSITE" id="PS51194">
    <property type="entry name" value="HELICASE_CTER"/>
    <property type="match status" value="1"/>
</dbReference>
<reference evidence="8" key="1">
    <citation type="submission" date="2023-03" db="EMBL/GenBank/DDBJ databases">
        <title>Massive genome expansion in bonnet fungi (Mycena s.s.) driven by repeated elements and novel gene families across ecological guilds.</title>
        <authorList>
            <consortium name="Lawrence Berkeley National Laboratory"/>
            <person name="Harder C.B."/>
            <person name="Miyauchi S."/>
            <person name="Viragh M."/>
            <person name="Kuo A."/>
            <person name="Thoen E."/>
            <person name="Andreopoulos B."/>
            <person name="Lu D."/>
            <person name="Skrede I."/>
            <person name="Drula E."/>
            <person name="Henrissat B."/>
            <person name="Morin E."/>
            <person name="Kohler A."/>
            <person name="Barry K."/>
            <person name="LaButti K."/>
            <person name="Morin E."/>
            <person name="Salamov A."/>
            <person name="Lipzen A."/>
            <person name="Mereny Z."/>
            <person name="Hegedus B."/>
            <person name="Baldrian P."/>
            <person name="Stursova M."/>
            <person name="Weitz H."/>
            <person name="Taylor A."/>
            <person name="Grigoriev I.V."/>
            <person name="Nagy L.G."/>
            <person name="Martin F."/>
            <person name="Kauserud H."/>
        </authorList>
    </citation>
    <scope>NUCLEOTIDE SEQUENCE</scope>
    <source>
        <strain evidence="8">CBHHK188m</strain>
    </source>
</reference>
<evidence type="ECO:0000313" key="9">
    <source>
        <dbReference type="Proteomes" id="UP001215280"/>
    </source>
</evidence>
<dbReference type="AlphaFoldDB" id="A0AAD7KK45"/>
<feature type="non-terminal residue" evidence="8">
    <location>
        <position position="367"/>
    </location>
</feature>
<name>A0AAD7KK45_9AGAR</name>
<feature type="domain" description="Helicase ATP-binding" evidence="6">
    <location>
        <begin position="32"/>
        <end position="204"/>
    </location>
</feature>
<evidence type="ECO:0000256" key="5">
    <source>
        <dbReference type="ARBA" id="ARBA00034808"/>
    </source>
</evidence>
<dbReference type="Pfam" id="PF00270">
    <property type="entry name" value="DEAD"/>
    <property type="match status" value="1"/>
</dbReference>
<dbReference type="GO" id="GO:0003676">
    <property type="term" value="F:nucleic acid binding"/>
    <property type="evidence" value="ECO:0007669"/>
    <property type="project" value="InterPro"/>
</dbReference>
<dbReference type="PANTHER" id="PTHR13710">
    <property type="entry name" value="DNA HELICASE RECQ FAMILY MEMBER"/>
    <property type="match status" value="1"/>
</dbReference>
<evidence type="ECO:0000313" key="8">
    <source>
        <dbReference type="EMBL" id="KAJ7784978.1"/>
    </source>
</evidence>
<dbReference type="GO" id="GO:0005634">
    <property type="term" value="C:nucleus"/>
    <property type="evidence" value="ECO:0007669"/>
    <property type="project" value="TreeGrafter"/>
</dbReference>
<keyword evidence="9" id="KW-1185">Reference proteome</keyword>
<comment type="catalytic activity">
    <reaction evidence="4">
        <text>Couples ATP hydrolysis with the unwinding of duplex DNA by translocating in the 3'-5' direction.</text>
        <dbReference type="EC" id="5.6.2.4"/>
    </reaction>
</comment>
<dbReference type="GO" id="GO:0005737">
    <property type="term" value="C:cytoplasm"/>
    <property type="evidence" value="ECO:0007669"/>
    <property type="project" value="TreeGrafter"/>
</dbReference>
<keyword evidence="8" id="KW-0378">Hydrolase</keyword>
<keyword evidence="3" id="KW-0067">ATP-binding</keyword>
<dbReference type="SUPFAM" id="SSF52540">
    <property type="entry name" value="P-loop containing nucleoside triphosphate hydrolases"/>
    <property type="match status" value="1"/>
</dbReference>
<sequence>KEWKHTFEETRAMVIAKLKLTYTPDDWQIHLIIRILRGYDSIFLAGTGYGKSLIFEAVAVLGGKKKVTIVICPLKALEADQVKQAGEKGISAIEINEDNTNDPNVWRKAEKSAQLVYISPEMALSDHFGRLWMNAKFRARVNALIVDEAHCIDEWGEEFRPMYRQLHRLRSFTGQEVPFVACTATCATSTFNIIWSSLGFGHRPFWGLDAGSDRANLFFRTRTLTNIHDPILDTLNLLPADLDDKSDPSSIPKILTYHGSVAGTTKGKATWRRALPAHLRGCVVSYSSEISEAAKKDIWEGFFSGRYRILCTTDAAGMGCNVPDVEYSIVFECPRSLAVLVQRWGRAGRSRSGIGTCMFFVQTWAYR</sequence>
<dbReference type="GO" id="GO:0000724">
    <property type="term" value="P:double-strand break repair via homologous recombination"/>
    <property type="evidence" value="ECO:0007669"/>
    <property type="project" value="TreeGrafter"/>
</dbReference>
<keyword evidence="2" id="KW-0547">Nucleotide-binding</keyword>
<dbReference type="SMART" id="SM00487">
    <property type="entry name" value="DEXDc"/>
    <property type="match status" value="1"/>
</dbReference>
<evidence type="ECO:0000256" key="1">
    <source>
        <dbReference type="ARBA" id="ARBA00005446"/>
    </source>
</evidence>
<dbReference type="GO" id="GO:0016787">
    <property type="term" value="F:hydrolase activity"/>
    <property type="evidence" value="ECO:0007669"/>
    <property type="project" value="UniProtKB-KW"/>
</dbReference>
<evidence type="ECO:0000256" key="2">
    <source>
        <dbReference type="ARBA" id="ARBA00022741"/>
    </source>
</evidence>
<dbReference type="GO" id="GO:0005694">
    <property type="term" value="C:chromosome"/>
    <property type="evidence" value="ECO:0007669"/>
    <property type="project" value="TreeGrafter"/>
</dbReference>
<dbReference type="PANTHER" id="PTHR13710:SF120">
    <property type="entry name" value="BIFUNCTIONAL 3'-5' EXONUCLEASE_ATP-DEPENDENT HELICASE WRN"/>
    <property type="match status" value="1"/>
</dbReference>
<protein>
    <recommendedName>
        <fullName evidence="5">DNA 3'-5' helicase</fullName>
        <ecNumber evidence="5">5.6.2.4</ecNumber>
    </recommendedName>
</protein>
<feature type="domain" description="Helicase C-terminal" evidence="7">
    <location>
        <begin position="250"/>
        <end position="367"/>
    </location>
</feature>
<accession>A0AAD7KK45</accession>
<dbReference type="GO" id="GO:0009378">
    <property type="term" value="F:four-way junction helicase activity"/>
    <property type="evidence" value="ECO:0007669"/>
    <property type="project" value="TreeGrafter"/>
</dbReference>
<dbReference type="Gene3D" id="3.40.50.300">
    <property type="entry name" value="P-loop containing nucleotide triphosphate hydrolases"/>
    <property type="match status" value="2"/>
</dbReference>
<dbReference type="GO" id="GO:0043138">
    <property type="term" value="F:3'-5' DNA helicase activity"/>
    <property type="evidence" value="ECO:0007669"/>
    <property type="project" value="UniProtKB-EC"/>
</dbReference>
<dbReference type="InterPro" id="IPR027417">
    <property type="entry name" value="P-loop_NTPase"/>
</dbReference>
<evidence type="ECO:0000259" key="7">
    <source>
        <dbReference type="PROSITE" id="PS51194"/>
    </source>
</evidence>
<dbReference type="SMART" id="SM00490">
    <property type="entry name" value="HELICc"/>
    <property type="match status" value="1"/>
</dbReference>
<dbReference type="InterPro" id="IPR001650">
    <property type="entry name" value="Helicase_C-like"/>
</dbReference>
<evidence type="ECO:0000256" key="4">
    <source>
        <dbReference type="ARBA" id="ARBA00034617"/>
    </source>
</evidence>
<feature type="non-terminal residue" evidence="8">
    <location>
        <position position="1"/>
    </location>
</feature>
<proteinExistence type="inferred from homology"/>
<dbReference type="InterPro" id="IPR014001">
    <property type="entry name" value="Helicase_ATP-bd"/>
</dbReference>
<gene>
    <name evidence="8" type="ORF">DFH07DRAFT_680888</name>
</gene>
<evidence type="ECO:0000256" key="3">
    <source>
        <dbReference type="ARBA" id="ARBA00022840"/>
    </source>
</evidence>
<dbReference type="PROSITE" id="PS51192">
    <property type="entry name" value="HELICASE_ATP_BIND_1"/>
    <property type="match status" value="1"/>
</dbReference>
<dbReference type="GO" id="GO:0005524">
    <property type="term" value="F:ATP binding"/>
    <property type="evidence" value="ECO:0007669"/>
    <property type="project" value="UniProtKB-KW"/>
</dbReference>
<comment type="similarity">
    <text evidence="1">Belongs to the helicase family. RecQ subfamily.</text>
</comment>
<dbReference type="Proteomes" id="UP001215280">
    <property type="component" value="Unassembled WGS sequence"/>
</dbReference>
<dbReference type="Pfam" id="PF00271">
    <property type="entry name" value="Helicase_C"/>
    <property type="match status" value="1"/>
</dbReference>
<dbReference type="EMBL" id="JARJLG010000001">
    <property type="protein sequence ID" value="KAJ7784978.1"/>
    <property type="molecule type" value="Genomic_DNA"/>
</dbReference>
<organism evidence="8 9">
    <name type="scientific">Mycena maculata</name>
    <dbReference type="NCBI Taxonomy" id="230809"/>
    <lineage>
        <taxon>Eukaryota</taxon>
        <taxon>Fungi</taxon>
        <taxon>Dikarya</taxon>
        <taxon>Basidiomycota</taxon>
        <taxon>Agaricomycotina</taxon>
        <taxon>Agaricomycetes</taxon>
        <taxon>Agaricomycetidae</taxon>
        <taxon>Agaricales</taxon>
        <taxon>Marasmiineae</taxon>
        <taxon>Mycenaceae</taxon>
        <taxon>Mycena</taxon>
    </lineage>
</organism>
<comment type="caution">
    <text evidence="8">The sequence shown here is derived from an EMBL/GenBank/DDBJ whole genome shotgun (WGS) entry which is preliminary data.</text>
</comment>
<evidence type="ECO:0000259" key="6">
    <source>
        <dbReference type="PROSITE" id="PS51192"/>
    </source>
</evidence>
<dbReference type="EC" id="5.6.2.4" evidence="5"/>